<dbReference type="EMBL" id="CP030840">
    <property type="protein sequence ID" value="AXC14982.1"/>
    <property type="molecule type" value="Genomic_DNA"/>
</dbReference>
<dbReference type="KEGG" id="abas:ACPOL_5736"/>
<protein>
    <submittedName>
        <fullName evidence="1">Uncharacterized protein</fullName>
    </submittedName>
</protein>
<proteinExistence type="predicted"/>
<sequence length="51" mass="5775">MKVDSILGSGYNNVLKGTCRFPPSRSYFFAASRVRRQAKWLAHVAWNSAQT</sequence>
<dbReference type="Proteomes" id="UP000253606">
    <property type="component" value="Chromosome"/>
</dbReference>
<name>A0A2Z5G6V7_9BACT</name>
<evidence type="ECO:0000313" key="2">
    <source>
        <dbReference type="Proteomes" id="UP000253606"/>
    </source>
</evidence>
<organism evidence="1 2">
    <name type="scientific">Acidisarcina polymorpha</name>
    <dbReference type="NCBI Taxonomy" id="2211140"/>
    <lineage>
        <taxon>Bacteria</taxon>
        <taxon>Pseudomonadati</taxon>
        <taxon>Acidobacteriota</taxon>
        <taxon>Terriglobia</taxon>
        <taxon>Terriglobales</taxon>
        <taxon>Acidobacteriaceae</taxon>
        <taxon>Acidisarcina</taxon>
    </lineage>
</organism>
<reference evidence="1 2" key="1">
    <citation type="journal article" date="2018" name="Front. Microbiol.">
        <title>Hydrolytic Capabilities as a Key to Environmental Success: Chitinolytic and Cellulolytic Acidobacteria From Acidic Sub-arctic Soils and Boreal Peatlands.</title>
        <authorList>
            <person name="Belova S.E."/>
            <person name="Ravin N.V."/>
            <person name="Pankratov T.A."/>
            <person name="Rakitin A.L."/>
            <person name="Ivanova A.A."/>
            <person name="Beletsky A.V."/>
            <person name="Mardanov A.V."/>
            <person name="Sinninghe Damste J.S."/>
            <person name="Dedysh S.N."/>
        </authorList>
    </citation>
    <scope>NUCLEOTIDE SEQUENCE [LARGE SCALE GENOMIC DNA]</scope>
    <source>
        <strain evidence="1 2">SBC82</strain>
    </source>
</reference>
<keyword evidence="2" id="KW-1185">Reference proteome</keyword>
<gene>
    <name evidence="1" type="ORF">ACPOL_5736</name>
</gene>
<dbReference type="AlphaFoldDB" id="A0A2Z5G6V7"/>
<accession>A0A2Z5G6V7</accession>
<evidence type="ECO:0000313" key="1">
    <source>
        <dbReference type="EMBL" id="AXC14982.1"/>
    </source>
</evidence>